<dbReference type="PRINTS" id="PR00344">
    <property type="entry name" value="BCTRLSENSOR"/>
</dbReference>
<dbReference type="Gene3D" id="6.10.340.10">
    <property type="match status" value="1"/>
</dbReference>
<evidence type="ECO:0000313" key="17">
    <source>
        <dbReference type="EMBL" id="MDR6845525.1"/>
    </source>
</evidence>
<evidence type="ECO:0000256" key="12">
    <source>
        <dbReference type="ARBA" id="ARBA00023012"/>
    </source>
</evidence>
<dbReference type="InterPro" id="IPR003660">
    <property type="entry name" value="HAMP_dom"/>
</dbReference>
<evidence type="ECO:0000256" key="6">
    <source>
        <dbReference type="ARBA" id="ARBA00022679"/>
    </source>
</evidence>
<keyword evidence="18" id="KW-1185">Reference proteome</keyword>
<accession>A0ABU1S5N7</accession>
<dbReference type="Gene3D" id="3.30.565.10">
    <property type="entry name" value="Histidine kinase-like ATPase, C-terminal domain"/>
    <property type="match status" value="1"/>
</dbReference>
<feature type="transmembrane region" description="Helical" evidence="14">
    <location>
        <begin position="12"/>
        <end position="32"/>
    </location>
</feature>
<dbReference type="InterPro" id="IPR005467">
    <property type="entry name" value="His_kinase_dom"/>
</dbReference>
<gene>
    <name evidence="17" type="ORF">J2W95_002235</name>
</gene>
<sequence length="458" mass="52922">MLLLSYKNRIAFNYILSTALLISVVFCTIYVITSYSINRHINDDILEESSEYIEEVKIDNNNTYLIQVNQWRERDNNRVHVNPVFVQFLDNDHKLIDKSPNLMGFELKLYKNDKDNQFVDSYLNESPIRQIQVPLIDKDKKIGYLLVAMSLDEATVILTNLRNTLFIAFPLILVLLFFIARFIAGRSIKPVTLITETSSRITKDNLKDRIILPQNKDELFVLSKTINDLLDRIENAVEREKQFTSDASHELRTPLTVLKGTLEVLIRKPRNQEEYEEKINFSISEVNRLNNLVDQLLLLARFENQKQSLRIEKIYLNAIILDVLSLYLNKINNKKIEVSYDFSEDYFVESDNYLVSTIISNVISNAIKYSYENGKISINISKNDSKTICSISDDGMGISPTDLDKIVNPFFRSNPTFHPEIKGSGLGLSIVERITQLLNIEFKIESEVNKGTTVFFIF</sequence>
<dbReference type="InterPro" id="IPR004358">
    <property type="entry name" value="Sig_transdc_His_kin-like_C"/>
</dbReference>
<keyword evidence="10" id="KW-0067">ATP-binding</keyword>
<name>A0ABU1S5N7_9FLAO</name>
<reference evidence="17 18" key="1">
    <citation type="submission" date="2023-07" db="EMBL/GenBank/DDBJ databases">
        <title>Sorghum-associated microbial communities from plants grown in Nebraska, USA.</title>
        <authorList>
            <person name="Schachtman D."/>
        </authorList>
    </citation>
    <scope>NUCLEOTIDE SEQUENCE [LARGE SCALE GENOMIC DNA]</scope>
    <source>
        <strain evidence="17 18">BE124</strain>
    </source>
</reference>
<evidence type="ECO:0000256" key="10">
    <source>
        <dbReference type="ARBA" id="ARBA00022840"/>
    </source>
</evidence>
<dbReference type="EMBL" id="JAVDTX010000005">
    <property type="protein sequence ID" value="MDR6845525.1"/>
    <property type="molecule type" value="Genomic_DNA"/>
</dbReference>
<evidence type="ECO:0000256" key="11">
    <source>
        <dbReference type="ARBA" id="ARBA00022989"/>
    </source>
</evidence>
<dbReference type="PANTHER" id="PTHR45528:SF1">
    <property type="entry name" value="SENSOR HISTIDINE KINASE CPXA"/>
    <property type="match status" value="1"/>
</dbReference>
<evidence type="ECO:0000259" key="15">
    <source>
        <dbReference type="PROSITE" id="PS50109"/>
    </source>
</evidence>
<dbReference type="GO" id="GO:0016301">
    <property type="term" value="F:kinase activity"/>
    <property type="evidence" value="ECO:0007669"/>
    <property type="project" value="UniProtKB-KW"/>
</dbReference>
<feature type="transmembrane region" description="Helical" evidence="14">
    <location>
        <begin position="165"/>
        <end position="184"/>
    </location>
</feature>
<dbReference type="SMART" id="SM00388">
    <property type="entry name" value="HisKA"/>
    <property type="match status" value="1"/>
</dbReference>
<dbReference type="Proteomes" id="UP001261871">
    <property type="component" value="Unassembled WGS sequence"/>
</dbReference>
<keyword evidence="5" id="KW-0597">Phosphoprotein</keyword>
<dbReference type="EC" id="2.7.13.3" evidence="3"/>
<dbReference type="InterPro" id="IPR003594">
    <property type="entry name" value="HATPase_dom"/>
</dbReference>
<dbReference type="InterPro" id="IPR003661">
    <property type="entry name" value="HisK_dim/P_dom"/>
</dbReference>
<dbReference type="InterPro" id="IPR036097">
    <property type="entry name" value="HisK_dim/P_sf"/>
</dbReference>
<dbReference type="PROSITE" id="PS50109">
    <property type="entry name" value="HIS_KIN"/>
    <property type="match status" value="1"/>
</dbReference>
<comment type="caution">
    <text evidence="17">The sequence shown here is derived from an EMBL/GenBank/DDBJ whole genome shotgun (WGS) entry which is preliminary data.</text>
</comment>
<evidence type="ECO:0000256" key="14">
    <source>
        <dbReference type="SAM" id="Phobius"/>
    </source>
</evidence>
<keyword evidence="11 14" id="KW-1133">Transmembrane helix</keyword>
<dbReference type="RefSeq" id="WP_310006900.1">
    <property type="nucleotide sequence ID" value="NZ_JAVDTX010000005.1"/>
</dbReference>
<evidence type="ECO:0000256" key="13">
    <source>
        <dbReference type="ARBA" id="ARBA00023136"/>
    </source>
</evidence>
<evidence type="ECO:0000256" key="7">
    <source>
        <dbReference type="ARBA" id="ARBA00022692"/>
    </source>
</evidence>
<keyword evidence="4" id="KW-1003">Cell membrane</keyword>
<evidence type="ECO:0000256" key="8">
    <source>
        <dbReference type="ARBA" id="ARBA00022741"/>
    </source>
</evidence>
<evidence type="ECO:0000256" key="3">
    <source>
        <dbReference type="ARBA" id="ARBA00012438"/>
    </source>
</evidence>
<dbReference type="SMART" id="SM00387">
    <property type="entry name" value="HATPase_c"/>
    <property type="match status" value="1"/>
</dbReference>
<evidence type="ECO:0000256" key="5">
    <source>
        <dbReference type="ARBA" id="ARBA00022553"/>
    </source>
</evidence>
<dbReference type="InterPro" id="IPR036890">
    <property type="entry name" value="HATPase_C_sf"/>
</dbReference>
<keyword evidence="9 17" id="KW-0418">Kinase</keyword>
<dbReference type="InterPro" id="IPR050398">
    <property type="entry name" value="HssS/ArlS-like"/>
</dbReference>
<dbReference type="SUPFAM" id="SSF47384">
    <property type="entry name" value="Homodimeric domain of signal transducing histidine kinase"/>
    <property type="match status" value="1"/>
</dbReference>
<dbReference type="SUPFAM" id="SSF55874">
    <property type="entry name" value="ATPase domain of HSP90 chaperone/DNA topoisomerase II/histidine kinase"/>
    <property type="match status" value="1"/>
</dbReference>
<dbReference type="SUPFAM" id="SSF158472">
    <property type="entry name" value="HAMP domain-like"/>
    <property type="match status" value="1"/>
</dbReference>
<feature type="domain" description="Histidine kinase" evidence="15">
    <location>
        <begin position="246"/>
        <end position="458"/>
    </location>
</feature>
<keyword evidence="7 14" id="KW-0812">Transmembrane</keyword>
<proteinExistence type="predicted"/>
<dbReference type="SMART" id="SM00304">
    <property type="entry name" value="HAMP"/>
    <property type="match status" value="1"/>
</dbReference>
<keyword evidence="6" id="KW-0808">Transferase</keyword>
<evidence type="ECO:0000256" key="2">
    <source>
        <dbReference type="ARBA" id="ARBA00004651"/>
    </source>
</evidence>
<dbReference type="PROSITE" id="PS50885">
    <property type="entry name" value="HAMP"/>
    <property type="match status" value="1"/>
</dbReference>
<dbReference type="Pfam" id="PF02518">
    <property type="entry name" value="HATPase_c"/>
    <property type="match status" value="1"/>
</dbReference>
<keyword evidence="13 14" id="KW-0472">Membrane</keyword>
<keyword evidence="8" id="KW-0547">Nucleotide-binding</keyword>
<protein>
    <recommendedName>
        <fullName evidence="3">histidine kinase</fullName>
        <ecNumber evidence="3">2.7.13.3</ecNumber>
    </recommendedName>
</protein>
<evidence type="ECO:0000256" key="4">
    <source>
        <dbReference type="ARBA" id="ARBA00022475"/>
    </source>
</evidence>
<dbReference type="CDD" id="cd00075">
    <property type="entry name" value="HATPase"/>
    <property type="match status" value="1"/>
</dbReference>
<evidence type="ECO:0000313" key="18">
    <source>
        <dbReference type="Proteomes" id="UP001261871"/>
    </source>
</evidence>
<keyword evidence="12" id="KW-0902">Two-component regulatory system</keyword>
<comment type="catalytic activity">
    <reaction evidence="1">
        <text>ATP + protein L-histidine = ADP + protein N-phospho-L-histidine.</text>
        <dbReference type="EC" id="2.7.13.3"/>
    </reaction>
</comment>
<dbReference type="Pfam" id="PF00672">
    <property type="entry name" value="HAMP"/>
    <property type="match status" value="1"/>
</dbReference>
<dbReference type="PANTHER" id="PTHR45528">
    <property type="entry name" value="SENSOR HISTIDINE KINASE CPXA"/>
    <property type="match status" value="1"/>
</dbReference>
<evidence type="ECO:0000256" key="9">
    <source>
        <dbReference type="ARBA" id="ARBA00022777"/>
    </source>
</evidence>
<evidence type="ECO:0000259" key="16">
    <source>
        <dbReference type="PROSITE" id="PS50885"/>
    </source>
</evidence>
<feature type="domain" description="HAMP" evidence="16">
    <location>
        <begin position="185"/>
        <end position="238"/>
    </location>
</feature>
<dbReference type="Gene3D" id="1.10.287.130">
    <property type="match status" value="1"/>
</dbReference>
<evidence type="ECO:0000256" key="1">
    <source>
        <dbReference type="ARBA" id="ARBA00000085"/>
    </source>
</evidence>
<organism evidence="17 18">
    <name type="scientific">Flavobacterium granuli</name>
    <dbReference type="NCBI Taxonomy" id="280093"/>
    <lineage>
        <taxon>Bacteria</taxon>
        <taxon>Pseudomonadati</taxon>
        <taxon>Bacteroidota</taxon>
        <taxon>Flavobacteriia</taxon>
        <taxon>Flavobacteriales</taxon>
        <taxon>Flavobacteriaceae</taxon>
        <taxon>Flavobacterium</taxon>
    </lineage>
</organism>
<dbReference type="CDD" id="cd00082">
    <property type="entry name" value="HisKA"/>
    <property type="match status" value="1"/>
</dbReference>
<dbReference type="Pfam" id="PF00512">
    <property type="entry name" value="HisKA"/>
    <property type="match status" value="1"/>
</dbReference>
<comment type="subcellular location">
    <subcellularLocation>
        <location evidence="2">Cell membrane</location>
        <topology evidence="2">Multi-pass membrane protein</topology>
    </subcellularLocation>
</comment>